<accession>A0A0T7GPU6</accession>
<reference evidence="2 3" key="1">
    <citation type="submission" date="2014-08" db="EMBL/GenBank/DDBJ databases">
        <authorList>
            <person name="Chen Y.-H."/>
        </authorList>
    </citation>
    <scope>NUCLEOTIDE SEQUENCE [LARGE SCALE GENOMIC DNA]</scope>
</reference>
<evidence type="ECO:0000313" key="3">
    <source>
        <dbReference type="Proteomes" id="UP000039660"/>
    </source>
</evidence>
<dbReference type="Proteomes" id="UP000039660">
    <property type="component" value="Unassembled WGS sequence"/>
</dbReference>
<evidence type="ECO:0000313" key="2">
    <source>
        <dbReference type="EMBL" id="CDZ49309.1"/>
    </source>
</evidence>
<organism evidence="2 3">
    <name type="scientific">Neorhizobium galegae bv. officinalis</name>
    <dbReference type="NCBI Taxonomy" id="323656"/>
    <lineage>
        <taxon>Bacteria</taxon>
        <taxon>Pseudomonadati</taxon>
        <taxon>Pseudomonadota</taxon>
        <taxon>Alphaproteobacteria</taxon>
        <taxon>Hyphomicrobiales</taxon>
        <taxon>Rhizobiaceae</taxon>
        <taxon>Rhizobium/Agrobacterium group</taxon>
        <taxon>Neorhizobium</taxon>
    </lineage>
</organism>
<gene>
    <name evidence="2" type="ORF">NGAL_HAMBI1189_28980</name>
</gene>
<dbReference type="AlphaFoldDB" id="A0A0T7GPU6"/>
<dbReference type="EMBL" id="CCRK01000005">
    <property type="protein sequence ID" value="CDZ49309.1"/>
    <property type="molecule type" value="Genomic_DNA"/>
</dbReference>
<feature type="region of interest" description="Disordered" evidence="1">
    <location>
        <begin position="69"/>
        <end position="94"/>
    </location>
</feature>
<protein>
    <submittedName>
        <fullName evidence="2">Uncharacterized protein</fullName>
    </submittedName>
</protein>
<proteinExistence type="predicted"/>
<sequence length="94" mass="10269">MVDAIKTMPSGLPTISPTRDMIATGRSTLAYVILGLDPRIHSFSQCTAFRSIILGLAWILGSSPRMTAEGRSRCTTQKQRPWAEGSYRTVGGLR</sequence>
<evidence type="ECO:0000256" key="1">
    <source>
        <dbReference type="SAM" id="MobiDB-lite"/>
    </source>
</evidence>
<name>A0A0T7GPU6_NEOGA</name>